<reference evidence="1" key="1">
    <citation type="submission" date="2022-05" db="EMBL/GenBank/DDBJ databases">
        <title>Chromosome-level genome of Chaenocephalus aceratus.</title>
        <authorList>
            <person name="Park H."/>
        </authorList>
    </citation>
    <scope>NUCLEOTIDE SEQUENCE</scope>
    <source>
        <strain evidence="1">KU_202001</strain>
    </source>
</reference>
<sequence>LGISGGISVGEDRRAGEGCVRQGADEGLVTLIWGERNSPAEQVTFETWTLPQPVNASQSNKRQGHSHKAASSSLINEEDKRLTAGVSGGNNNHLESR</sequence>
<evidence type="ECO:0000313" key="2">
    <source>
        <dbReference type="Proteomes" id="UP001057452"/>
    </source>
</evidence>
<feature type="non-terminal residue" evidence="1">
    <location>
        <position position="97"/>
    </location>
</feature>
<keyword evidence="2" id="KW-1185">Reference proteome</keyword>
<evidence type="ECO:0000313" key="1">
    <source>
        <dbReference type="EMBL" id="KAI4806585.1"/>
    </source>
</evidence>
<dbReference type="EMBL" id="CM043804">
    <property type="protein sequence ID" value="KAI4806585.1"/>
    <property type="molecule type" value="Genomic_DNA"/>
</dbReference>
<accession>A0ACB9W147</accession>
<gene>
    <name evidence="1" type="ORF">KUCAC02_017404</name>
</gene>
<dbReference type="Proteomes" id="UP001057452">
    <property type="component" value="Chromosome 20"/>
</dbReference>
<protein>
    <submittedName>
        <fullName evidence="1">Uncharacterized protein</fullName>
    </submittedName>
</protein>
<feature type="non-terminal residue" evidence="1">
    <location>
        <position position="1"/>
    </location>
</feature>
<proteinExistence type="predicted"/>
<name>A0ACB9W147_CHAAC</name>
<comment type="caution">
    <text evidence="1">The sequence shown here is derived from an EMBL/GenBank/DDBJ whole genome shotgun (WGS) entry which is preliminary data.</text>
</comment>
<organism evidence="1 2">
    <name type="scientific">Chaenocephalus aceratus</name>
    <name type="common">Blackfin icefish</name>
    <name type="synonym">Chaenichthys aceratus</name>
    <dbReference type="NCBI Taxonomy" id="36190"/>
    <lineage>
        <taxon>Eukaryota</taxon>
        <taxon>Metazoa</taxon>
        <taxon>Chordata</taxon>
        <taxon>Craniata</taxon>
        <taxon>Vertebrata</taxon>
        <taxon>Euteleostomi</taxon>
        <taxon>Actinopterygii</taxon>
        <taxon>Neopterygii</taxon>
        <taxon>Teleostei</taxon>
        <taxon>Neoteleostei</taxon>
        <taxon>Acanthomorphata</taxon>
        <taxon>Eupercaria</taxon>
        <taxon>Perciformes</taxon>
        <taxon>Notothenioidei</taxon>
        <taxon>Channichthyidae</taxon>
        <taxon>Chaenocephalus</taxon>
    </lineage>
</organism>